<comment type="caution">
    <text evidence="2">The sequence shown here is derived from an EMBL/GenBank/DDBJ whole genome shotgun (WGS) entry which is preliminary data.</text>
</comment>
<feature type="transmembrane region" description="Helical" evidence="1">
    <location>
        <begin position="25"/>
        <end position="47"/>
    </location>
</feature>
<keyword evidence="1" id="KW-0812">Transmembrane</keyword>
<accession>A0AAD6CP04</accession>
<gene>
    <name evidence="2" type="ORF">N7494_008692</name>
</gene>
<evidence type="ECO:0000313" key="3">
    <source>
        <dbReference type="Proteomes" id="UP001220324"/>
    </source>
</evidence>
<dbReference type="AlphaFoldDB" id="A0AAD6CP04"/>
<protein>
    <submittedName>
        <fullName evidence="2">Uncharacterized protein</fullName>
    </submittedName>
</protein>
<reference evidence="2 3" key="1">
    <citation type="journal article" date="2023" name="IMA Fungus">
        <title>Comparative genomic study of the Penicillium genus elucidates a diverse pangenome and 15 lateral gene transfer events.</title>
        <authorList>
            <person name="Petersen C."/>
            <person name="Sorensen T."/>
            <person name="Nielsen M.R."/>
            <person name="Sondergaard T.E."/>
            <person name="Sorensen J.L."/>
            <person name="Fitzpatrick D.A."/>
            <person name="Frisvad J.C."/>
            <person name="Nielsen K.L."/>
        </authorList>
    </citation>
    <scope>NUCLEOTIDE SEQUENCE [LARGE SCALE GENOMIC DNA]</scope>
    <source>
        <strain evidence="2 3">IBT 35679</strain>
    </source>
</reference>
<keyword evidence="1" id="KW-0472">Membrane</keyword>
<evidence type="ECO:0000313" key="2">
    <source>
        <dbReference type="EMBL" id="KAJ5532140.1"/>
    </source>
</evidence>
<organism evidence="2 3">
    <name type="scientific">Penicillium frequentans</name>
    <dbReference type="NCBI Taxonomy" id="3151616"/>
    <lineage>
        <taxon>Eukaryota</taxon>
        <taxon>Fungi</taxon>
        <taxon>Dikarya</taxon>
        <taxon>Ascomycota</taxon>
        <taxon>Pezizomycotina</taxon>
        <taxon>Eurotiomycetes</taxon>
        <taxon>Eurotiomycetidae</taxon>
        <taxon>Eurotiales</taxon>
        <taxon>Aspergillaceae</taxon>
        <taxon>Penicillium</taxon>
    </lineage>
</organism>
<keyword evidence="3" id="KW-1185">Reference proteome</keyword>
<dbReference type="EMBL" id="JAQIZZ010000007">
    <property type="protein sequence ID" value="KAJ5532140.1"/>
    <property type="molecule type" value="Genomic_DNA"/>
</dbReference>
<name>A0AAD6CP04_9EURO</name>
<evidence type="ECO:0000256" key="1">
    <source>
        <dbReference type="SAM" id="Phobius"/>
    </source>
</evidence>
<sequence>MGRSESTHDDIESNLDSESSTWRDWAAVIAWCVLGYLFIILTVIGYFNPSILPIDPTSLLFNKNLSPFFAYSHGSGYFPKPQGFKIVALVPFRYHERTEILDCYLQKNLVHNHGFLDQVVFVPQTHDPVSLEWLQTTVMETPGYAIAPPGQDMDWKITRDNVMYIRIDGDIVFLEDHTIPTIVKTKLDNPESLMVSANVVNEAALAALHSHPGVALPYLPELHHVKQTSGFKERISQGWRASGLPAWEGPASFRVRKGFRPPFEGHRWLLPAEPGSDRDPIAASVYTDTGPTLNDWTVAAQQHYSFLHHLETNHLKRYKFPVWVDPTEPISQNFGCFWGEGCVGSS</sequence>
<keyword evidence="1" id="KW-1133">Transmembrane helix</keyword>
<proteinExistence type="predicted"/>
<dbReference type="Proteomes" id="UP001220324">
    <property type="component" value="Unassembled WGS sequence"/>
</dbReference>